<feature type="domain" description="Erythromycin biosynthesis protein CIII-like C-terminal" evidence="3">
    <location>
        <begin position="328"/>
        <end position="425"/>
    </location>
</feature>
<organism evidence="5 6">
    <name type="scientific">Adineta steineri</name>
    <dbReference type="NCBI Taxonomy" id="433720"/>
    <lineage>
        <taxon>Eukaryota</taxon>
        <taxon>Metazoa</taxon>
        <taxon>Spiralia</taxon>
        <taxon>Gnathifera</taxon>
        <taxon>Rotifera</taxon>
        <taxon>Eurotatoria</taxon>
        <taxon>Bdelloidea</taxon>
        <taxon>Adinetida</taxon>
        <taxon>Adinetidae</taxon>
        <taxon>Adineta</taxon>
    </lineage>
</organism>
<dbReference type="Proteomes" id="UP000663844">
    <property type="component" value="Unassembled WGS sequence"/>
</dbReference>
<dbReference type="EMBL" id="CAJOAZ010007096">
    <property type="protein sequence ID" value="CAF4153814.1"/>
    <property type="molecule type" value="Genomic_DNA"/>
</dbReference>
<dbReference type="Gene3D" id="3.40.50.2000">
    <property type="entry name" value="Glycogen Phosphorylase B"/>
    <property type="match status" value="2"/>
</dbReference>
<protein>
    <recommendedName>
        <fullName evidence="7">Glycosyltransferase family 28 N-terminal domain-containing protein</fullName>
    </recommendedName>
</protein>
<dbReference type="InterPro" id="IPR010610">
    <property type="entry name" value="EryCIII-like_C"/>
</dbReference>
<dbReference type="FunFam" id="3.40.50.2000:FF:000009">
    <property type="entry name" value="Sterol 3-beta-glucosyltransferase UGT80A2"/>
    <property type="match status" value="1"/>
</dbReference>
<name>A0A819YSV1_9BILA</name>
<dbReference type="AlphaFoldDB" id="A0A819YSV1"/>
<dbReference type="Pfam" id="PF03033">
    <property type="entry name" value="Glyco_transf_28"/>
    <property type="match status" value="1"/>
</dbReference>
<dbReference type="PANTHER" id="PTHR48050:SF13">
    <property type="entry name" value="STEROL 3-BETA-GLUCOSYLTRANSFERASE UGT80A2"/>
    <property type="match status" value="1"/>
</dbReference>
<dbReference type="InterPro" id="IPR004276">
    <property type="entry name" value="GlycoTrans_28_N"/>
</dbReference>
<dbReference type="EMBL" id="CAJNOG010002590">
    <property type="protein sequence ID" value="CAF1511098.1"/>
    <property type="molecule type" value="Genomic_DNA"/>
</dbReference>
<comment type="caution">
    <text evidence="5">The sequence shown here is derived from an EMBL/GenBank/DDBJ whole genome shotgun (WGS) entry which is preliminary data.</text>
</comment>
<feature type="domain" description="Glycosyltransferase family 28 N-terminal" evidence="2">
    <location>
        <begin position="17"/>
        <end position="164"/>
    </location>
</feature>
<evidence type="ECO:0000259" key="2">
    <source>
        <dbReference type="Pfam" id="PF03033"/>
    </source>
</evidence>
<reference evidence="5" key="1">
    <citation type="submission" date="2021-02" db="EMBL/GenBank/DDBJ databases">
        <authorList>
            <person name="Nowell W R."/>
        </authorList>
    </citation>
    <scope>NUCLEOTIDE SEQUENCE</scope>
</reference>
<dbReference type="GO" id="GO:0005975">
    <property type="term" value="P:carbohydrate metabolic process"/>
    <property type="evidence" value="ECO:0007669"/>
    <property type="project" value="InterPro"/>
</dbReference>
<proteinExistence type="predicted"/>
<gene>
    <name evidence="4" type="ORF">JYZ213_LOCUS44036</name>
    <name evidence="5" type="ORF">OXD698_LOCUS38218</name>
</gene>
<evidence type="ECO:0000313" key="5">
    <source>
        <dbReference type="EMBL" id="CAF4153814.1"/>
    </source>
</evidence>
<accession>A0A819YSV1</accession>
<evidence type="ECO:0000313" key="6">
    <source>
        <dbReference type="Proteomes" id="UP000663844"/>
    </source>
</evidence>
<dbReference type="PANTHER" id="PTHR48050">
    <property type="entry name" value="STEROL 3-BETA-GLUCOSYLTRANSFERASE"/>
    <property type="match status" value="1"/>
</dbReference>
<dbReference type="InterPro" id="IPR002213">
    <property type="entry name" value="UDP_glucos_trans"/>
</dbReference>
<keyword evidence="1" id="KW-0808">Transferase</keyword>
<evidence type="ECO:0000313" key="4">
    <source>
        <dbReference type="EMBL" id="CAF1511098.1"/>
    </source>
</evidence>
<dbReference type="Proteomes" id="UP000663845">
    <property type="component" value="Unassembled WGS sequence"/>
</dbReference>
<dbReference type="Pfam" id="PF06722">
    <property type="entry name" value="EryCIII-like_C"/>
    <property type="match status" value="1"/>
</dbReference>
<dbReference type="SUPFAM" id="SSF53756">
    <property type="entry name" value="UDP-Glycosyltransferase/glycogen phosphorylase"/>
    <property type="match status" value="1"/>
</dbReference>
<evidence type="ECO:0000259" key="3">
    <source>
        <dbReference type="Pfam" id="PF06722"/>
    </source>
</evidence>
<dbReference type="InterPro" id="IPR050426">
    <property type="entry name" value="Glycosyltransferase_28"/>
</dbReference>
<sequence>MAMALQSSTDNIPTLNIVIQIVGTLGDIKPFLAYARELASVRHRVRVATHKTFQKLVIDNELEFFPLAGDPEQLMKYMVENGGIYPSVSSFMKGDVSKNENTVHEILRTTWYACIADDEKTGLPFTADVIIANPPSFGHIHCAEKLGIPLHIVFTMPWTATRKFPHPFKQSQRVGTSSSRSNRGTYAAIEQITWIGISRVVNHFRKNVLELSPLEDDQALSMMKDVPHTYCWSPSLVPKPHDWGPHIDVCGYFFHSSASNYHPSRALLHFLEGSSRPLYIGFGSIIGHDRSRLFEIVRDALEETKRRAVVCKKLTAGYDPLPLCMFPIDNCPHDWLFQHVDGVCHHGGAGTTATGLRAGLPTIVTAFFGDQFFWGNVVQDMGAGPPPLSGRNLRKRDLIKAIKFITNNQEVRENARRISEQIQAEQGCKAAIHSFHRQLPVDKMHSDLESTYAACYYIARYNIRISWPVAQVLLVAKKITQSQLKPWSTREWNFANSESHPKSSHFRIPTEEIPYSREQRLQIVNNFDLIINRARE</sequence>
<dbReference type="GO" id="GO:0016906">
    <property type="term" value="F:sterol 3-beta-glucosyltransferase activity"/>
    <property type="evidence" value="ECO:0007669"/>
    <property type="project" value="UniProtKB-ARBA"/>
</dbReference>
<evidence type="ECO:0008006" key="7">
    <source>
        <dbReference type="Google" id="ProtNLM"/>
    </source>
</evidence>
<evidence type="ECO:0000256" key="1">
    <source>
        <dbReference type="ARBA" id="ARBA00022679"/>
    </source>
</evidence>
<dbReference type="CDD" id="cd03784">
    <property type="entry name" value="GT1_Gtf-like"/>
    <property type="match status" value="1"/>
</dbReference>